<feature type="transmembrane region" description="Helical" evidence="1">
    <location>
        <begin position="6"/>
        <end position="27"/>
    </location>
</feature>
<reference evidence="2" key="1">
    <citation type="submission" date="2021-02" db="EMBL/GenBank/DDBJ databases">
        <authorList>
            <person name="Nowell W R."/>
        </authorList>
    </citation>
    <scope>NUCLEOTIDE SEQUENCE</scope>
    <source>
        <strain evidence="2">Ploen Becks lab</strain>
    </source>
</reference>
<evidence type="ECO:0000256" key="1">
    <source>
        <dbReference type="SAM" id="Phobius"/>
    </source>
</evidence>
<gene>
    <name evidence="2" type="ORF">OXX778_LOCUS17151</name>
</gene>
<name>A0A814HWI9_9BILA</name>
<dbReference type="AlphaFoldDB" id="A0A814HWI9"/>
<keyword evidence="1" id="KW-0472">Membrane</keyword>
<evidence type="ECO:0000313" key="3">
    <source>
        <dbReference type="Proteomes" id="UP000663879"/>
    </source>
</evidence>
<proteinExistence type="predicted"/>
<dbReference type="EMBL" id="CAJNOC010004292">
    <property type="protein sequence ID" value="CAF1016397.1"/>
    <property type="molecule type" value="Genomic_DNA"/>
</dbReference>
<evidence type="ECO:0000313" key="2">
    <source>
        <dbReference type="EMBL" id="CAF1016397.1"/>
    </source>
</evidence>
<organism evidence="2 3">
    <name type="scientific">Brachionus calyciflorus</name>
    <dbReference type="NCBI Taxonomy" id="104777"/>
    <lineage>
        <taxon>Eukaryota</taxon>
        <taxon>Metazoa</taxon>
        <taxon>Spiralia</taxon>
        <taxon>Gnathifera</taxon>
        <taxon>Rotifera</taxon>
        <taxon>Eurotatoria</taxon>
        <taxon>Monogononta</taxon>
        <taxon>Pseudotrocha</taxon>
        <taxon>Ploima</taxon>
        <taxon>Brachionidae</taxon>
        <taxon>Brachionus</taxon>
    </lineage>
</organism>
<keyword evidence="1" id="KW-1133">Transmembrane helix</keyword>
<protein>
    <submittedName>
        <fullName evidence="2">Uncharacterized protein</fullName>
    </submittedName>
</protein>
<sequence length="205" mass="23175">MKKTTLIIIVIFSILIISLSIFLGVYFGKKSTSRSSTTPSTAISTTIPLSTSPTTSAFPIDVLPLNLTIESLANITMELNGPNSIEFNANSYGKIFYLGEETILDRQSLTPSRYNINFPTIFMSEKKLYPRNLIRYLKINSTIQILLWTEMNNKFVSNNLDNSTIYMNPKFSYSVEIIRGDSFKKETSLDLVSYKTTSEMNIKSK</sequence>
<accession>A0A814HWI9</accession>
<dbReference type="Proteomes" id="UP000663879">
    <property type="component" value="Unassembled WGS sequence"/>
</dbReference>
<comment type="caution">
    <text evidence="2">The sequence shown here is derived from an EMBL/GenBank/DDBJ whole genome shotgun (WGS) entry which is preliminary data.</text>
</comment>
<keyword evidence="3" id="KW-1185">Reference proteome</keyword>
<keyword evidence="1" id="KW-0812">Transmembrane</keyword>